<comment type="caution">
    <text evidence="1">The sequence shown here is derived from an EMBL/GenBank/DDBJ whole genome shotgun (WGS) entry which is preliminary data.</text>
</comment>
<evidence type="ECO:0000313" key="1">
    <source>
        <dbReference type="EMBL" id="TRB01971.1"/>
    </source>
</evidence>
<protein>
    <submittedName>
        <fullName evidence="1">Uncharacterized protein</fullName>
    </submittedName>
</protein>
<dbReference type="RefSeq" id="WP_142859540.1">
    <property type="nucleotide sequence ID" value="NZ_SGOE01000010.1"/>
</dbReference>
<dbReference type="EMBL" id="SGOE01000010">
    <property type="protein sequence ID" value="TRB01971.1"/>
    <property type="molecule type" value="Genomic_DNA"/>
</dbReference>
<proteinExistence type="predicted"/>
<dbReference type="AlphaFoldDB" id="A0A546XMH8"/>
<reference evidence="1 2" key="1">
    <citation type="journal article" date="2019" name="Appl. Microbiol. Biotechnol.">
        <title>Differential efficiency of wild type rhizogenic strains for rol gene transformation of plants.</title>
        <authorList>
            <person name="Desmet S."/>
            <person name="De Keyser E."/>
            <person name="Van Vaerenbergh J."/>
            <person name="Baeyen S."/>
            <person name="Van Huylenbroeck J."/>
            <person name="Geelen D."/>
            <person name="Dhooghe E."/>
        </authorList>
    </citation>
    <scope>NUCLEOTIDE SEQUENCE [LARGE SCALE GENOMIC DNA]</scope>
    <source>
        <strain evidence="1 2">MAFF210266</strain>
    </source>
</reference>
<name>A0A546XMH8_AGRTU</name>
<gene>
    <name evidence="1" type="ORF">EXN61_24385</name>
</gene>
<organism evidence="1 2">
    <name type="scientific">Agrobacterium tumefaciens</name>
    <dbReference type="NCBI Taxonomy" id="358"/>
    <lineage>
        <taxon>Bacteria</taxon>
        <taxon>Pseudomonadati</taxon>
        <taxon>Pseudomonadota</taxon>
        <taxon>Alphaproteobacteria</taxon>
        <taxon>Hyphomicrobiales</taxon>
        <taxon>Rhizobiaceae</taxon>
        <taxon>Rhizobium/Agrobacterium group</taxon>
        <taxon>Agrobacterium</taxon>
        <taxon>Agrobacterium tumefaciens complex</taxon>
    </lineage>
</organism>
<accession>A0A546XMH8</accession>
<sequence>MCIANISFIANQVMSICVVGLDYGTWWYRITPQGTQVSTNKGATWTVVDMGWTLPTLNWLNNQPSYFQTGYLNWMQAQEVDWWKQPVPGSNATTWMWFDTASQLPFRMMFGAPPSSPAMGDPAQLAFFQNFSFTYFPNFAPASSPNVDSWVDPVIAGFQPGNPNNQKLVVWNPCFFMTTYMTPVDSKSMPLPTVVLYQWKPDASYRVASDRGQATIMSYEYNPSAGFQDQVAMLYGIAPSGTTPPALAGSGYIYNETFFLSRGYPFPIVWSCDNIGLGQEPPDWARIPAVDGTIHASINNNPALSPGQTTNIISVLFPPTKEYPQGRYLWTWYSPFPGSDGTRSRPVTFMESASTIAEGGTSLALADYYDYQESPVWFPPEFFDLPALCLAQPKPDAVKASLPKGAAIRGTGSK</sequence>
<dbReference type="Proteomes" id="UP000317023">
    <property type="component" value="Unassembled WGS sequence"/>
</dbReference>
<evidence type="ECO:0000313" key="2">
    <source>
        <dbReference type="Proteomes" id="UP000317023"/>
    </source>
</evidence>